<feature type="compositionally biased region" description="Basic and acidic residues" evidence="1">
    <location>
        <begin position="9"/>
        <end position="29"/>
    </location>
</feature>
<dbReference type="EMBL" id="MU155256">
    <property type="protein sequence ID" value="KAF9477606.1"/>
    <property type="molecule type" value="Genomic_DNA"/>
</dbReference>
<proteinExistence type="predicted"/>
<feature type="region of interest" description="Disordered" evidence="1">
    <location>
        <begin position="73"/>
        <end position="150"/>
    </location>
</feature>
<gene>
    <name evidence="2" type="ORF">BDN70DRAFT_881011</name>
</gene>
<sequence length="246" mass="27882">MSRSSSIDFKAESMKTPAEREREKSLLDDPYARVLGPSCVQCRQCQKKIKLSSKSAYDTFHWRNHRARCLKAMRKKTKSAELAAKRSSHSPSNSKTTNFPRSLQKMKRPKTPTPPLVSDTDDDRRSEPFTEEHSPLALTNPSQYSSPPGKACIAFSDTSIEEYMLRSHPECMQSLQQSISSGDHGRNWSWSQLKQPRFPAPVYYDDGDDGDEDDYSVASSFDRSGGKANEREKDAARTLSMLFQSR</sequence>
<protein>
    <submittedName>
        <fullName evidence="2">Uncharacterized protein</fullName>
    </submittedName>
</protein>
<organism evidence="2 3">
    <name type="scientific">Pholiota conissans</name>
    <dbReference type="NCBI Taxonomy" id="109636"/>
    <lineage>
        <taxon>Eukaryota</taxon>
        <taxon>Fungi</taxon>
        <taxon>Dikarya</taxon>
        <taxon>Basidiomycota</taxon>
        <taxon>Agaricomycotina</taxon>
        <taxon>Agaricomycetes</taxon>
        <taxon>Agaricomycetidae</taxon>
        <taxon>Agaricales</taxon>
        <taxon>Agaricineae</taxon>
        <taxon>Strophariaceae</taxon>
        <taxon>Pholiota</taxon>
    </lineage>
</organism>
<feature type="compositionally biased region" description="Polar residues" evidence="1">
    <location>
        <begin position="89"/>
        <end position="101"/>
    </location>
</feature>
<feature type="compositionally biased region" description="Acidic residues" evidence="1">
    <location>
        <begin position="205"/>
        <end position="215"/>
    </location>
</feature>
<feature type="region of interest" description="Disordered" evidence="1">
    <location>
        <begin position="1"/>
        <end position="29"/>
    </location>
</feature>
<feature type="region of interest" description="Disordered" evidence="1">
    <location>
        <begin position="200"/>
        <end position="246"/>
    </location>
</feature>
<comment type="caution">
    <text evidence="2">The sequence shown here is derived from an EMBL/GenBank/DDBJ whole genome shotgun (WGS) entry which is preliminary data.</text>
</comment>
<feature type="compositionally biased region" description="Basic and acidic residues" evidence="1">
    <location>
        <begin position="224"/>
        <end position="236"/>
    </location>
</feature>
<evidence type="ECO:0000313" key="3">
    <source>
        <dbReference type="Proteomes" id="UP000807469"/>
    </source>
</evidence>
<name>A0A9P6CRZ4_9AGAR</name>
<feature type="compositionally biased region" description="Polar residues" evidence="1">
    <location>
        <begin position="137"/>
        <end position="146"/>
    </location>
</feature>
<evidence type="ECO:0000256" key="1">
    <source>
        <dbReference type="SAM" id="MobiDB-lite"/>
    </source>
</evidence>
<accession>A0A9P6CRZ4</accession>
<feature type="compositionally biased region" description="Basic and acidic residues" evidence="1">
    <location>
        <begin position="122"/>
        <end position="134"/>
    </location>
</feature>
<evidence type="ECO:0000313" key="2">
    <source>
        <dbReference type="EMBL" id="KAF9477606.1"/>
    </source>
</evidence>
<keyword evidence="3" id="KW-1185">Reference proteome</keyword>
<dbReference type="Proteomes" id="UP000807469">
    <property type="component" value="Unassembled WGS sequence"/>
</dbReference>
<dbReference type="AlphaFoldDB" id="A0A9P6CRZ4"/>
<dbReference type="OrthoDB" id="3268830at2759"/>
<reference evidence="2" key="1">
    <citation type="submission" date="2020-11" db="EMBL/GenBank/DDBJ databases">
        <authorList>
            <consortium name="DOE Joint Genome Institute"/>
            <person name="Ahrendt S."/>
            <person name="Riley R."/>
            <person name="Andreopoulos W."/>
            <person name="Labutti K."/>
            <person name="Pangilinan J."/>
            <person name="Ruiz-Duenas F.J."/>
            <person name="Barrasa J.M."/>
            <person name="Sanchez-Garcia M."/>
            <person name="Camarero S."/>
            <person name="Miyauchi S."/>
            <person name="Serrano A."/>
            <person name="Linde D."/>
            <person name="Babiker R."/>
            <person name="Drula E."/>
            <person name="Ayuso-Fernandez I."/>
            <person name="Pacheco R."/>
            <person name="Padilla G."/>
            <person name="Ferreira P."/>
            <person name="Barriuso J."/>
            <person name="Kellner H."/>
            <person name="Castanera R."/>
            <person name="Alfaro M."/>
            <person name="Ramirez L."/>
            <person name="Pisabarro A.G."/>
            <person name="Kuo A."/>
            <person name="Tritt A."/>
            <person name="Lipzen A."/>
            <person name="He G."/>
            <person name="Yan M."/>
            <person name="Ng V."/>
            <person name="Cullen D."/>
            <person name="Martin F."/>
            <person name="Rosso M.-N."/>
            <person name="Henrissat B."/>
            <person name="Hibbett D."/>
            <person name="Martinez A.T."/>
            <person name="Grigoriev I.V."/>
        </authorList>
    </citation>
    <scope>NUCLEOTIDE SEQUENCE</scope>
    <source>
        <strain evidence="2">CIRM-BRFM 674</strain>
    </source>
</reference>